<protein>
    <submittedName>
        <fullName evidence="2">Uncharacterized protein</fullName>
    </submittedName>
</protein>
<dbReference type="Proteomes" id="UP001152797">
    <property type="component" value="Unassembled WGS sequence"/>
</dbReference>
<keyword evidence="4" id="KW-1185">Reference proteome</keyword>
<evidence type="ECO:0000313" key="3">
    <source>
        <dbReference type="EMBL" id="CAL4792083.1"/>
    </source>
</evidence>
<evidence type="ECO:0000313" key="4">
    <source>
        <dbReference type="Proteomes" id="UP001152797"/>
    </source>
</evidence>
<feature type="region of interest" description="Disordered" evidence="1">
    <location>
        <begin position="155"/>
        <end position="203"/>
    </location>
</feature>
<feature type="compositionally biased region" description="Basic and acidic residues" evidence="1">
    <location>
        <begin position="171"/>
        <end position="189"/>
    </location>
</feature>
<comment type="caution">
    <text evidence="2">The sequence shown here is derived from an EMBL/GenBank/DDBJ whole genome shotgun (WGS) entry which is preliminary data.</text>
</comment>
<dbReference type="AlphaFoldDB" id="A0A9P1DA20"/>
<reference evidence="2" key="1">
    <citation type="submission" date="2022-10" db="EMBL/GenBank/DDBJ databases">
        <authorList>
            <person name="Chen Y."/>
            <person name="Dougan E. K."/>
            <person name="Chan C."/>
            <person name="Rhodes N."/>
            <person name="Thang M."/>
        </authorList>
    </citation>
    <scope>NUCLEOTIDE SEQUENCE</scope>
</reference>
<dbReference type="EMBL" id="CAMXCT020003491">
    <property type="protein sequence ID" value="CAL1158146.1"/>
    <property type="molecule type" value="Genomic_DNA"/>
</dbReference>
<reference evidence="3 4" key="2">
    <citation type="submission" date="2024-05" db="EMBL/GenBank/DDBJ databases">
        <authorList>
            <person name="Chen Y."/>
            <person name="Shah S."/>
            <person name="Dougan E. K."/>
            <person name="Thang M."/>
            <person name="Chan C."/>
        </authorList>
    </citation>
    <scope>NUCLEOTIDE SEQUENCE [LARGE SCALE GENOMIC DNA]</scope>
</reference>
<proteinExistence type="predicted"/>
<sequence length="636" mass="70972">MARTLECFNKIEFDERLGYKLPRKGCLPGAILKHCFSTSDGVIAKHEPLIYKFGFTHCPHTRFYNQKFGYAHDLKAGWEHMLVLYVASETVSTSFVEAALIQRYKGETGCRNIKDGGDNVPFSTDGPLLAKIADEKNKVRDLCAELLTLENQQKHLVKEAKKTKPVKPPKKTRDGRPKGAKAPKGDKKPKATPAPSAEASEVPHKEHCTEIIKFAKDSCADDRDDGYVAARCPLLSTLSGVNLRKQASQCIPLYLHGDEGTTYKRNIYQDAHHHHPKGNFGKPGTILQASSKASNGCDRGWDMRDAEAAMSKSHVEPLPLPWEREAAFTRLLLKDSAPNGAARFHKPDLWHTFHLGVGKSWVASSLLLLSIVFAGNSIDARFDKMNQEFQSWARAEKEYKFISKVDKFLCGGGGSNEAIGSWSKAAVTTLLCLFLEHLCKMHPVLVHADECLRLIEVGTTNVNHALRLLYASDCWKVEKLAQLGTNQAIYLVRFKIAFLTVDIVLMAALVDNLQRDGKVELLFTTPPAKCSSWMGITVPKRSASFRLVLQGMRLSVRPRSDHSGQIVLQAETIDEVQFEWATMLFWRACASRIIGLIARMQDRFEGSILQSHYSVDGQARSNLAGGNEWQNELVLE</sequence>
<evidence type="ECO:0000256" key="1">
    <source>
        <dbReference type="SAM" id="MobiDB-lite"/>
    </source>
</evidence>
<gene>
    <name evidence="2" type="ORF">C1SCF055_LOCUS30542</name>
</gene>
<evidence type="ECO:0000313" key="2">
    <source>
        <dbReference type="EMBL" id="CAI4004771.1"/>
    </source>
</evidence>
<dbReference type="EMBL" id="CAMXCT010003491">
    <property type="protein sequence ID" value="CAI4004771.1"/>
    <property type="molecule type" value="Genomic_DNA"/>
</dbReference>
<name>A0A9P1DA20_9DINO</name>
<dbReference type="OrthoDB" id="10644582at2759"/>
<dbReference type="EMBL" id="CAMXCT030003491">
    <property type="protein sequence ID" value="CAL4792083.1"/>
    <property type="molecule type" value="Genomic_DNA"/>
</dbReference>
<organism evidence="2">
    <name type="scientific">Cladocopium goreaui</name>
    <dbReference type="NCBI Taxonomy" id="2562237"/>
    <lineage>
        <taxon>Eukaryota</taxon>
        <taxon>Sar</taxon>
        <taxon>Alveolata</taxon>
        <taxon>Dinophyceae</taxon>
        <taxon>Suessiales</taxon>
        <taxon>Symbiodiniaceae</taxon>
        <taxon>Cladocopium</taxon>
    </lineage>
</organism>
<accession>A0A9P1DA20</accession>